<accession>A0A928VIU7</accession>
<dbReference type="InterPro" id="IPR039342">
    <property type="entry name" value="TGD2-like"/>
</dbReference>
<evidence type="ECO:0000313" key="5">
    <source>
        <dbReference type="EMBL" id="MBE9028553.1"/>
    </source>
</evidence>
<dbReference type="InterPro" id="IPR003399">
    <property type="entry name" value="Mce/MlaD"/>
</dbReference>
<protein>
    <submittedName>
        <fullName evidence="5">MCE family protein</fullName>
    </submittedName>
</protein>
<keyword evidence="1" id="KW-0175">Coiled coil</keyword>
<dbReference type="RefSeq" id="WP_264323377.1">
    <property type="nucleotide sequence ID" value="NZ_JADEXQ010000004.1"/>
</dbReference>
<keyword evidence="3" id="KW-0812">Transmembrane</keyword>
<dbReference type="AlphaFoldDB" id="A0A928VIU7"/>
<evidence type="ECO:0000256" key="1">
    <source>
        <dbReference type="SAM" id="Coils"/>
    </source>
</evidence>
<dbReference type="Pfam" id="PF02470">
    <property type="entry name" value="MlaD"/>
    <property type="match status" value="1"/>
</dbReference>
<comment type="caution">
    <text evidence="5">The sequence shown here is derived from an EMBL/GenBank/DDBJ whole genome shotgun (WGS) entry which is preliminary data.</text>
</comment>
<dbReference type="PANTHER" id="PTHR34675:SF1">
    <property type="entry name" value="PROTEIN TRIGALACTOSYLDIACYLGLYCEROL 2, CHLOROPLASTIC"/>
    <property type="match status" value="1"/>
</dbReference>
<evidence type="ECO:0000313" key="6">
    <source>
        <dbReference type="Proteomes" id="UP000625316"/>
    </source>
</evidence>
<keyword evidence="3" id="KW-1133">Transmembrane helix</keyword>
<dbReference type="PANTHER" id="PTHR34675">
    <property type="entry name" value="PROTEIN TRIGALACTOSYLDIACYLGLYCEROL 2, CHLOROPLASTIC"/>
    <property type="match status" value="1"/>
</dbReference>
<feature type="region of interest" description="Disordered" evidence="2">
    <location>
        <begin position="393"/>
        <end position="478"/>
    </location>
</feature>
<feature type="domain" description="Mce/MlaD" evidence="4">
    <location>
        <begin position="39"/>
        <end position="113"/>
    </location>
</feature>
<reference evidence="5" key="1">
    <citation type="submission" date="2020-10" db="EMBL/GenBank/DDBJ databases">
        <authorList>
            <person name="Castelo-Branco R."/>
            <person name="Eusebio N."/>
            <person name="Adriana R."/>
            <person name="Vieira A."/>
            <person name="Brugerolle De Fraissinette N."/>
            <person name="Rezende De Castro R."/>
            <person name="Schneider M.P."/>
            <person name="Vasconcelos V."/>
            <person name="Leao P.N."/>
        </authorList>
    </citation>
    <scope>NUCLEOTIDE SEQUENCE</scope>
    <source>
        <strain evidence="5">LEGE 11480</strain>
    </source>
</reference>
<evidence type="ECO:0000256" key="2">
    <source>
        <dbReference type="SAM" id="MobiDB-lite"/>
    </source>
</evidence>
<dbReference type="EMBL" id="JADEXQ010000004">
    <property type="protein sequence ID" value="MBE9028553.1"/>
    <property type="molecule type" value="Genomic_DNA"/>
</dbReference>
<feature type="transmembrane region" description="Helical" evidence="3">
    <location>
        <begin position="12"/>
        <end position="29"/>
    </location>
</feature>
<sequence>MRSRIVREGSVGLLILAGVGIFGASIAWLKGLNPANRSFTVTVGFPTIAGVQSGSTVRYRGVSVGRIQEIKPSSNGVNVTISISPADLVIPADVEVTIDQSGLLGENVVNLTPQRRDVPQVAARPLDADCDKSVILCNGSRIGGDLGISTDALIKSTIKFADLYGQPEFYGNINQLTANSGKAAAEIATMSREFGILARAFRREIGTLSSTATSISGAANQAGLVANQAGRRLDQVGVTLDQLNGIILENRGTLVSTLENINQTSNSLKRSVNRLPATIDRFERSRLLNDLETLSANAAEASQNLKAASKTFNDPLTITTLQQTLEAARATFQNAQKITADLDELTGDPAVRKQFKDVIKGFGELLSSSQQLQQRAVYAQQLEPAAAQLSRKSMATTVAPPASGKSISAQRPVQPAALPIPTEKPNNLADRRSVTRSPESVVNPSSLTPQPAKAQPILPPTLYSEPLTSKTSMPKSPR</sequence>
<keyword evidence="6" id="KW-1185">Reference proteome</keyword>
<evidence type="ECO:0000259" key="4">
    <source>
        <dbReference type="Pfam" id="PF02470"/>
    </source>
</evidence>
<dbReference type="Proteomes" id="UP000625316">
    <property type="component" value="Unassembled WGS sequence"/>
</dbReference>
<evidence type="ECO:0000256" key="3">
    <source>
        <dbReference type="SAM" id="Phobius"/>
    </source>
</evidence>
<proteinExistence type="predicted"/>
<keyword evidence="3" id="KW-0472">Membrane</keyword>
<name>A0A928VIU7_9CYAN</name>
<organism evidence="5 6">
    <name type="scientific">Romeriopsis navalis LEGE 11480</name>
    <dbReference type="NCBI Taxonomy" id="2777977"/>
    <lineage>
        <taxon>Bacteria</taxon>
        <taxon>Bacillati</taxon>
        <taxon>Cyanobacteriota</taxon>
        <taxon>Cyanophyceae</taxon>
        <taxon>Leptolyngbyales</taxon>
        <taxon>Leptolyngbyaceae</taxon>
        <taxon>Romeriopsis</taxon>
        <taxon>Romeriopsis navalis</taxon>
    </lineage>
</organism>
<gene>
    <name evidence="5" type="ORF">IQ266_02125</name>
</gene>
<feature type="coiled-coil region" evidence="1">
    <location>
        <begin position="284"/>
        <end position="338"/>
    </location>
</feature>
<feature type="compositionally biased region" description="Polar residues" evidence="2">
    <location>
        <begin position="435"/>
        <end position="449"/>
    </location>
</feature>
<feature type="compositionally biased region" description="Polar residues" evidence="2">
    <location>
        <begin position="466"/>
        <end position="478"/>
    </location>
</feature>